<dbReference type="Proteomes" id="UP000789508">
    <property type="component" value="Unassembled WGS sequence"/>
</dbReference>
<dbReference type="SUPFAM" id="SSF53067">
    <property type="entry name" value="Actin-like ATPase domain"/>
    <property type="match status" value="1"/>
</dbReference>
<name>A0A9N9F889_9GLOM</name>
<comment type="caution">
    <text evidence="1">The sequence shown here is derived from an EMBL/GenBank/DDBJ whole genome shotgun (WGS) entry which is preliminary data.</text>
</comment>
<evidence type="ECO:0000313" key="1">
    <source>
        <dbReference type="EMBL" id="CAG8515504.1"/>
    </source>
</evidence>
<accession>A0A9N9F889</accession>
<dbReference type="PANTHER" id="PTHR14187">
    <property type="entry name" value="ALPHA KINASE/ELONGATION FACTOR 2 KINASE"/>
    <property type="match status" value="1"/>
</dbReference>
<organism evidence="1 2">
    <name type="scientific">Ambispora leptoticha</name>
    <dbReference type="NCBI Taxonomy" id="144679"/>
    <lineage>
        <taxon>Eukaryota</taxon>
        <taxon>Fungi</taxon>
        <taxon>Fungi incertae sedis</taxon>
        <taxon>Mucoromycota</taxon>
        <taxon>Glomeromycotina</taxon>
        <taxon>Glomeromycetes</taxon>
        <taxon>Archaeosporales</taxon>
        <taxon>Ambisporaceae</taxon>
        <taxon>Ambispora</taxon>
    </lineage>
</organism>
<proteinExistence type="predicted"/>
<keyword evidence="2" id="KW-1185">Reference proteome</keyword>
<dbReference type="AlphaFoldDB" id="A0A9N9F889"/>
<dbReference type="EMBL" id="CAJVPS010000916">
    <property type="protein sequence ID" value="CAG8515504.1"/>
    <property type="molecule type" value="Genomic_DNA"/>
</dbReference>
<sequence length="333" mass="38592">TILIANCEEKSVKLAKFQLSESNLISESFDLSCQSFLNSLKEEFFKTLGHHFSEEAVKKFRNCHYGQAEYLYRRFCLPSIINSFRGDTKTFKIVELDIDERCPSLASYVTGEQRKRFEEEDWILELDFHNVKSIFDPVVDKILEFIMQQILDSKPIDVIFLVGKFCEIPYFLKRVKEKFTGKVQEIIVPARPATSLWNYGIGIHNNWKAKHTSMEISTTASYEFFHLIARKGTLIDKTQEFSVLFSPVPFFANQLDVNIYVTEKDDVKLCSDEGVKIFGRITVILPDFMESINEILAVKLIFYIGKNEFKTIAKNSQTDKELETILDFNIDLS</sequence>
<gene>
    <name evidence="1" type="ORF">ALEPTO_LOCUS4194</name>
</gene>
<protein>
    <submittedName>
        <fullName evidence="1">8177_t:CDS:1</fullName>
    </submittedName>
</protein>
<dbReference type="PANTHER" id="PTHR14187:SF5">
    <property type="entry name" value="HEAT SHOCK 70 KDA PROTEIN 12A"/>
    <property type="match status" value="1"/>
</dbReference>
<reference evidence="1" key="1">
    <citation type="submission" date="2021-06" db="EMBL/GenBank/DDBJ databases">
        <authorList>
            <person name="Kallberg Y."/>
            <person name="Tangrot J."/>
            <person name="Rosling A."/>
        </authorList>
    </citation>
    <scope>NUCLEOTIDE SEQUENCE</scope>
    <source>
        <strain evidence="1">FL130A</strain>
    </source>
</reference>
<dbReference type="OrthoDB" id="6153855at2759"/>
<feature type="non-terminal residue" evidence="1">
    <location>
        <position position="1"/>
    </location>
</feature>
<dbReference type="InterPro" id="IPR043129">
    <property type="entry name" value="ATPase_NBD"/>
</dbReference>
<evidence type="ECO:0000313" key="2">
    <source>
        <dbReference type="Proteomes" id="UP000789508"/>
    </source>
</evidence>